<protein>
    <submittedName>
        <fullName evidence="1">Uncharacterized protein</fullName>
    </submittedName>
</protein>
<evidence type="ECO:0000313" key="1">
    <source>
        <dbReference type="EMBL" id="KAJ3537047.1"/>
    </source>
</evidence>
<reference evidence="1" key="1">
    <citation type="submission" date="2022-07" db="EMBL/GenBank/DDBJ databases">
        <title>Genome Sequence of Phlebia brevispora.</title>
        <authorList>
            <person name="Buettner E."/>
        </authorList>
    </citation>
    <scope>NUCLEOTIDE SEQUENCE</scope>
    <source>
        <strain evidence="1">MPL23</strain>
    </source>
</reference>
<dbReference type="EMBL" id="JANHOG010001439">
    <property type="protein sequence ID" value="KAJ3537047.1"/>
    <property type="molecule type" value="Genomic_DNA"/>
</dbReference>
<name>A0ACC1SD16_9APHY</name>
<gene>
    <name evidence="1" type="ORF">NM688_g6745</name>
</gene>
<comment type="caution">
    <text evidence="1">The sequence shown here is derived from an EMBL/GenBank/DDBJ whole genome shotgun (WGS) entry which is preliminary data.</text>
</comment>
<proteinExistence type="predicted"/>
<evidence type="ECO:0000313" key="2">
    <source>
        <dbReference type="Proteomes" id="UP001148662"/>
    </source>
</evidence>
<organism evidence="1 2">
    <name type="scientific">Phlebia brevispora</name>
    <dbReference type="NCBI Taxonomy" id="194682"/>
    <lineage>
        <taxon>Eukaryota</taxon>
        <taxon>Fungi</taxon>
        <taxon>Dikarya</taxon>
        <taxon>Basidiomycota</taxon>
        <taxon>Agaricomycotina</taxon>
        <taxon>Agaricomycetes</taxon>
        <taxon>Polyporales</taxon>
        <taxon>Meruliaceae</taxon>
        <taxon>Phlebia</taxon>
    </lineage>
</organism>
<sequence>MSQADTKQAKKFCVNTNVTPPLDGGVWVQDPSSPYDAYSGKVIRRKTSCLGNGQWAYNVALENGQEVSLPHNKLETEPVVQEAKQVTVVGTQKARTQTT</sequence>
<dbReference type="Proteomes" id="UP001148662">
    <property type="component" value="Unassembled WGS sequence"/>
</dbReference>
<accession>A0ACC1SD16</accession>
<keyword evidence="2" id="KW-1185">Reference proteome</keyword>